<keyword evidence="3" id="KW-1185">Reference proteome</keyword>
<gene>
    <name evidence="2" type="ORF">SAMN06265380_1217</name>
</gene>
<evidence type="ECO:0000313" key="3">
    <source>
        <dbReference type="Proteomes" id="UP000319555"/>
    </source>
</evidence>
<proteinExistence type="predicted"/>
<feature type="compositionally biased region" description="Basic and acidic residues" evidence="1">
    <location>
        <begin position="136"/>
        <end position="152"/>
    </location>
</feature>
<feature type="region of interest" description="Disordered" evidence="1">
    <location>
        <begin position="1"/>
        <end position="81"/>
    </location>
</feature>
<dbReference type="EMBL" id="FXTE01000021">
    <property type="protein sequence ID" value="SMO94599.1"/>
    <property type="molecule type" value="Genomic_DNA"/>
</dbReference>
<evidence type="ECO:0000256" key="1">
    <source>
        <dbReference type="SAM" id="MobiDB-lite"/>
    </source>
</evidence>
<sequence length="199" mass="21599">MTKTADTTIALKRKRSEGDEDSDQKAAADTPTPVKPANPKKPDSKPKDDADKKDSLKPIKQVWQSGDFHKTGRNKPPYNGLQISVQYKVDDAGKFEDVAVTFTDFTYSKDGVSSEIQALAVSDGWVEVPKPAKPKPSKDAKASPSKGDKGKTDFTVVGHVKISGEPDGKFLRLRLKSGLEPGFQQLGFIMRLSPPPSSS</sequence>
<name>A0A521FER1_9RHOB</name>
<reference evidence="2 3" key="1">
    <citation type="submission" date="2017-05" db="EMBL/GenBank/DDBJ databases">
        <authorList>
            <person name="Varghese N."/>
            <person name="Submissions S."/>
        </authorList>
    </citation>
    <scope>NUCLEOTIDE SEQUENCE [LARGE SCALE GENOMIC DNA]</scope>
    <source>
        <strain evidence="2 3">DSM 28009</strain>
    </source>
</reference>
<dbReference type="OrthoDB" id="1352444at2"/>
<feature type="region of interest" description="Disordered" evidence="1">
    <location>
        <begin position="127"/>
        <end position="152"/>
    </location>
</feature>
<feature type="compositionally biased region" description="Basic and acidic residues" evidence="1">
    <location>
        <begin position="40"/>
        <end position="57"/>
    </location>
</feature>
<dbReference type="RefSeq" id="WP_142640306.1">
    <property type="nucleotide sequence ID" value="NZ_FXTE01000021.1"/>
</dbReference>
<organism evidence="2 3">
    <name type="scientific">Ruegeria faecimaris</name>
    <dbReference type="NCBI Taxonomy" id="686389"/>
    <lineage>
        <taxon>Bacteria</taxon>
        <taxon>Pseudomonadati</taxon>
        <taxon>Pseudomonadota</taxon>
        <taxon>Alphaproteobacteria</taxon>
        <taxon>Rhodobacterales</taxon>
        <taxon>Roseobacteraceae</taxon>
        <taxon>Ruegeria</taxon>
    </lineage>
</organism>
<accession>A0A521FER1</accession>
<evidence type="ECO:0000313" key="2">
    <source>
        <dbReference type="EMBL" id="SMO94599.1"/>
    </source>
</evidence>
<protein>
    <submittedName>
        <fullName evidence="2">Uncharacterized protein</fullName>
    </submittedName>
</protein>
<dbReference type="Proteomes" id="UP000319555">
    <property type="component" value="Unassembled WGS sequence"/>
</dbReference>
<dbReference type="AlphaFoldDB" id="A0A521FER1"/>